<accession>A0A1G1XAX2</accession>
<keyword evidence="4 8" id="KW-0133">Cell shape</keyword>
<feature type="transmembrane region" description="Helical" evidence="9">
    <location>
        <begin position="56"/>
        <end position="75"/>
    </location>
</feature>
<comment type="subcellular location">
    <subcellularLocation>
        <location evidence="1">Cell membrane</location>
        <topology evidence="1">Multi-pass membrane protein</topology>
    </subcellularLocation>
</comment>
<keyword evidence="3 9" id="KW-0812">Transmembrane</keyword>
<keyword evidence="7 8" id="KW-0472">Membrane</keyword>
<dbReference type="AlphaFoldDB" id="A0A1G1XAX2"/>
<sequence length="516" mass="56794">MSKTEFQSTAKNAGIIGIAASLGAVVGFFLQLLVAYYYGAGQQTDAFFMAQSTSDLLSKMLMGGSITAIFIPLFIERLTKNNKEGAWNLAMNIINTVGLLYLILITAVFFFSNQFVRIIAPGFDEARTMLTVHLLQVLLPSFFFLFMVDFATSMLQSLKNFTLPALMRIVAPVISIASILLFVHSLGIYALALGVVIGSVVQLSILAWGLFKEGMRYRFFIRLKDPMLHSLFHLVYPFALSVLMTQGAGIVYRVLVSGLEEGSLSALKFAEKITQLITIVFINSVTLVIYPLLSEKASVMDVSGIRNTIARSMRLIVFTTLPLIITVAILRQPIVSLIYQHGSFSEHDAYLTSLALLYLVLGLTTTGISSIFGHAILALKETRAAVAITLASQIVAIALFMLLVPRMGMAGLALASSLVPLSSALLYYMYLKRFVPNLHAIFSHSAYIKIAIMTGLSCGIIFFLHPLFAINPIMEIAIPLAFGIALYSALSYIWKLEEMHDVLEIIQMKLHKKKAL</sequence>
<proteinExistence type="inferred from homology"/>
<evidence type="ECO:0000256" key="8">
    <source>
        <dbReference type="PIRNR" id="PIRNR002869"/>
    </source>
</evidence>
<feature type="transmembrane region" description="Helical" evidence="9">
    <location>
        <begin position="476"/>
        <end position="494"/>
    </location>
</feature>
<dbReference type="CDD" id="cd13123">
    <property type="entry name" value="MATE_MurJ_like"/>
    <property type="match status" value="1"/>
</dbReference>
<feature type="transmembrane region" description="Helical" evidence="9">
    <location>
        <begin position="384"/>
        <end position="404"/>
    </location>
</feature>
<dbReference type="GO" id="GO:0034204">
    <property type="term" value="P:lipid translocation"/>
    <property type="evidence" value="ECO:0007669"/>
    <property type="project" value="TreeGrafter"/>
</dbReference>
<feature type="transmembrane region" description="Helical" evidence="9">
    <location>
        <begin position="12"/>
        <end position="36"/>
    </location>
</feature>
<feature type="transmembrane region" description="Helical" evidence="9">
    <location>
        <begin position="410"/>
        <end position="430"/>
    </location>
</feature>
<dbReference type="EMBL" id="MHHS01000021">
    <property type="protein sequence ID" value="OGY37031.1"/>
    <property type="molecule type" value="Genomic_DNA"/>
</dbReference>
<evidence type="ECO:0000256" key="7">
    <source>
        <dbReference type="ARBA" id="ARBA00023136"/>
    </source>
</evidence>
<comment type="caution">
    <text evidence="10">The sequence shown here is derived from an EMBL/GenBank/DDBJ whole genome shotgun (WGS) entry which is preliminary data.</text>
</comment>
<feature type="transmembrane region" description="Helical" evidence="9">
    <location>
        <begin position="450"/>
        <end position="470"/>
    </location>
</feature>
<reference evidence="10 11" key="1">
    <citation type="journal article" date="2016" name="Nat. Commun.">
        <title>Thousands of microbial genomes shed light on interconnected biogeochemical processes in an aquifer system.</title>
        <authorList>
            <person name="Anantharaman K."/>
            <person name="Brown C.T."/>
            <person name="Hug L.A."/>
            <person name="Sharon I."/>
            <person name="Castelle C.J."/>
            <person name="Probst A.J."/>
            <person name="Thomas B.C."/>
            <person name="Singh A."/>
            <person name="Wilkins M.J."/>
            <person name="Karaoz U."/>
            <person name="Brodie E.L."/>
            <person name="Williams K.H."/>
            <person name="Hubbard S.S."/>
            <person name="Banfield J.F."/>
        </authorList>
    </citation>
    <scope>NUCLEOTIDE SEQUENCE [LARGE SCALE GENOMIC DNA]</scope>
</reference>
<keyword evidence="6 9" id="KW-1133">Transmembrane helix</keyword>
<dbReference type="GO" id="GO:0008360">
    <property type="term" value="P:regulation of cell shape"/>
    <property type="evidence" value="ECO:0007669"/>
    <property type="project" value="UniProtKB-UniRule"/>
</dbReference>
<keyword evidence="8" id="KW-0813">Transport</keyword>
<dbReference type="Pfam" id="PF03023">
    <property type="entry name" value="MurJ"/>
    <property type="match status" value="1"/>
</dbReference>
<evidence type="ECO:0000256" key="2">
    <source>
        <dbReference type="ARBA" id="ARBA00022475"/>
    </source>
</evidence>
<evidence type="ECO:0000256" key="9">
    <source>
        <dbReference type="SAM" id="Phobius"/>
    </source>
</evidence>
<dbReference type="GO" id="GO:0009252">
    <property type="term" value="P:peptidoglycan biosynthetic process"/>
    <property type="evidence" value="ECO:0007669"/>
    <property type="project" value="UniProtKB-UniRule"/>
</dbReference>
<comment type="similarity">
    <text evidence="8">Belongs to the MurJ/MviN family.</text>
</comment>
<dbReference type="InterPro" id="IPR004268">
    <property type="entry name" value="MurJ"/>
</dbReference>
<dbReference type="NCBIfam" id="TIGR01695">
    <property type="entry name" value="murJ_mviN"/>
    <property type="match status" value="1"/>
</dbReference>
<comment type="function">
    <text evidence="8">Involved in peptidoglycan biosynthesis. Transports lipid-linked peptidoglycan precursors from the inner to the outer leaflet of the cytoplasmic membrane.</text>
</comment>
<feature type="transmembrane region" description="Helical" evidence="9">
    <location>
        <begin position="87"/>
        <end position="111"/>
    </location>
</feature>
<protein>
    <recommendedName>
        <fullName evidence="8">Lipid II flippase</fullName>
    </recommendedName>
</protein>
<dbReference type="PANTHER" id="PTHR47019:SF1">
    <property type="entry name" value="LIPID II FLIPPASE MURJ"/>
    <property type="match status" value="1"/>
</dbReference>
<dbReference type="GO" id="GO:0015648">
    <property type="term" value="F:lipid-linked peptidoglycan transporter activity"/>
    <property type="evidence" value="ECO:0007669"/>
    <property type="project" value="UniProtKB-UniRule"/>
</dbReference>
<dbReference type="PRINTS" id="PR01806">
    <property type="entry name" value="VIRFACTRMVIN"/>
</dbReference>
<feature type="transmembrane region" description="Helical" evidence="9">
    <location>
        <begin position="188"/>
        <end position="211"/>
    </location>
</feature>
<evidence type="ECO:0000256" key="6">
    <source>
        <dbReference type="ARBA" id="ARBA00022989"/>
    </source>
</evidence>
<dbReference type="GO" id="GO:0005886">
    <property type="term" value="C:plasma membrane"/>
    <property type="evidence" value="ECO:0007669"/>
    <property type="project" value="UniProtKB-SubCell"/>
</dbReference>
<gene>
    <name evidence="10" type="ORF">A3E36_00370</name>
</gene>
<keyword evidence="8" id="KW-0961">Cell wall biogenesis/degradation</keyword>
<feature type="transmembrane region" description="Helical" evidence="9">
    <location>
        <begin position="350"/>
        <end position="372"/>
    </location>
</feature>
<evidence type="ECO:0000256" key="1">
    <source>
        <dbReference type="ARBA" id="ARBA00004651"/>
    </source>
</evidence>
<dbReference type="InterPro" id="IPR051050">
    <property type="entry name" value="Lipid_II_flippase_MurJ/MviN"/>
</dbReference>
<name>A0A1G1XAX2_9BACT</name>
<evidence type="ECO:0000313" key="11">
    <source>
        <dbReference type="Proteomes" id="UP000177941"/>
    </source>
</evidence>
<evidence type="ECO:0000256" key="4">
    <source>
        <dbReference type="ARBA" id="ARBA00022960"/>
    </source>
</evidence>
<feature type="transmembrane region" description="Helical" evidence="9">
    <location>
        <begin position="273"/>
        <end position="293"/>
    </location>
</feature>
<keyword evidence="2 8" id="KW-1003">Cell membrane</keyword>
<dbReference type="PIRSF" id="PIRSF002869">
    <property type="entry name" value="MviN"/>
    <property type="match status" value="1"/>
</dbReference>
<feature type="transmembrane region" description="Helical" evidence="9">
    <location>
        <begin position="163"/>
        <end position="182"/>
    </location>
</feature>
<evidence type="ECO:0000313" key="10">
    <source>
        <dbReference type="EMBL" id="OGY37031.1"/>
    </source>
</evidence>
<feature type="transmembrane region" description="Helical" evidence="9">
    <location>
        <begin position="231"/>
        <end position="253"/>
    </location>
</feature>
<dbReference type="PANTHER" id="PTHR47019">
    <property type="entry name" value="LIPID II FLIPPASE MURJ"/>
    <property type="match status" value="1"/>
</dbReference>
<feature type="transmembrane region" description="Helical" evidence="9">
    <location>
        <begin position="313"/>
        <end position="330"/>
    </location>
</feature>
<keyword evidence="5 8" id="KW-0573">Peptidoglycan synthesis</keyword>
<feature type="transmembrane region" description="Helical" evidence="9">
    <location>
        <begin position="131"/>
        <end position="151"/>
    </location>
</feature>
<organism evidence="10 11">
    <name type="scientific">Candidatus Andersenbacteria bacterium RIFCSPHIGHO2_12_FULL_45_11b</name>
    <dbReference type="NCBI Taxonomy" id="1797282"/>
    <lineage>
        <taxon>Bacteria</taxon>
        <taxon>Candidatus Anderseniibacteriota</taxon>
    </lineage>
</organism>
<dbReference type="GO" id="GO:0071555">
    <property type="term" value="P:cell wall organization"/>
    <property type="evidence" value="ECO:0007669"/>
    <property type="project" value="UniProtKB-UniRule"/>
</dbReference>
<dbReference type="Proteomes" id="UP000177941">
    <property type="component" value="Unassembled WGS sequence"/>
</dbReference>
<evidence type="ECO:0000256" key="3">
    <source>
        <dbReference type="ARBA" id="ARBA00022692"/>
    </source>
</evidence>
<evidence type="ECO:0000256" key="5">
    <source>
        <dbReference type="ARBA" id="ARBA00022984"/>
    </source>
</evidence>